<proteinExistence type="predicted"/>
<dbReference type="AlphaFoldDB" id="A0AAF1C1F9"/>
<reference evidence="1" key="1">
    <citation type="submission" date="2023-11" db="EMBL/GenBank/DDBJ databases">
        <title>Genome sequence of Cyanobacterium aponinum BCRC AL20115.</title>
        <authorList>
            <person name="Chang H.-Y."/>
            <person name="Lin K.-M."/>
            <person name="Hsueh H.-T."/>
            <person name="Chu H.-A."/>
            <person name="Kuo C.-H."/>
        </authorList>
    </citation>
    <scope>NUCLEOTIDE SEQUENCE</scope>
    <source>
        <strain evidence="1">AL20115</strain>
    </source>
</reference>
<accession>A0AAF1C1F9</accession>
<dbReference type="RefSeq" id="WP_320001549.1">
    <property type="nucleotide sequence ID" value="NZ_CP138348.1"/>
</dbReference>
<sequence length="50" mass="5778">MPFTLKAIEANQNKLSIVDQKRQVLIMSLRAIVEEELAQREKKAIQRGIQ</sequence>
<evidence type="ECO:0000313" key="1">
    <source>
        <dbReference type="EMBL" id="WPF88627.1"/>
    </source>
</evidence>
<dbReference type="EMBL" id="CP138348">
    <property type="protein sequence ID" value="WPF88627.1"/>
    <property type="molecule type" value="Genomic_DNA"/>
</dbReference>
<name>A0AAF1C1F9_9CHRO</name>
<organism evidence="1">
    <name type="scientific">Cyanobacterium aponinum AL20115</name>
    <dbReference type="NCBI Taxonomy" id="3090662"/>
    <lineage>
        <taxon>Bacteria</taxon>
        <taxon>Bacillati</taxon>
        <taxon>Cyanobacteriota</taxon>
        <taxon>Cyanophyceae</taxon>
        <taxon>Oscillatoriophycideae</taxon>
        <taxon>Chroococcales</taxon>
        <taxon>Geminocystaceae</taxon>
        <taxon>Cyanobacterium</taxon>
    </lineage>
</organism>
<gene>
    <name evidence="1" type="ORF">SAY89_17830</name>
</gene>
<protein>
    <submittedName>
        <fullName evidence="1">Uncharacterized protein</fullName>
    </submittedName>
</protein>